<dbReference type="InterPro" id="IPR004358">
    <property type="entry name" value="Sig_transdc_His_kin-like_C"/>
</dbReference>
<feature type="chain" id="PRO_5010585200" description="histidine kinase" evidence="7">
    <location>
        <begin position="21"/>
        <end position="647"/>
    </location>
</feature>
<keyword evidence="9" id="KW-0808">Transferase</keyword>
<dbReference type="Gene3D" id="1.10.287.130">
    <property type="match status" value="1"/>
</dbReference>
<proteinExistence type="predicted"/>
<keyword evidence="6" id="KW-0812">Transmembrane</keyword>
<gene>
    <name evidence="9" type="ORF">SAMN05660236_1066</name>
</gene>
<dbReference type="SMART" id="SM00028">
    <property type="entry name" value="TPR"/>
    <property type="match status" value="6"/>
</dbReference>
<dbReference type="Pfam" id="PF02518">
    <property type="entry name" value="HATPase_c"/>
    <property type="match status" value="1"/>
</dbReference>
<dbReference type="AlphaFoldDB" id="A0A1T5JFT8"/>
<keyword evidence="10" id="KW-1185">Reference proteome</keyword>
<keyword evidence="6" id="KW-1133">Transmembrane helix</keyword>
<dbReference type="SUPFAM" id="SSF55874">
    <property type="entry name" value="ATPase domain of HSP90 chaperone/DNA topoisomerase II/histidine kinase"/>
    <property type="match status" value="1"/>
</dbReference>
<feature type="signal peptide" evidence="7">
    <location>
        <begin position="1"/>
        <end position="20"/>
    </location>
</feature>
<dbReference type="Proteomes" id="UP000190961">
    <property type="component" value="Unassembled WGS sequence"/>
</dbReference>
<dbReference type="PANTHER" id="PTHR43547">
    <property type="entry name" value="TWO-COMPONENT HISTIDINE KINASE"/>
    <property type="match status" value="1"/>
</dbReference>
<comment type="catalytic activity">
    <reaction evidence="1">
        <text>ATP + protein L-histidine = ADP + protein N-phospho-L-histidine.</text>
        <dbReference type="EC" id="2.7.13.3"/>
    </reaction>
</comment>
<keyword evidence="6" id="KW-0472">Membrane</keyword>
<feature type="repeat" description="TPR" evidence="4">
    <location>
        <begin position="241"/>
        <end position="274"/>
    </location>
</feature>
<dbReference type="PRINTS" id="PR00344">
    <property type="entry name" value="BCTRLSENSOR"/>
</dbReference>
<dbReference type="EMBL" id="FUZU01000001">
    <property type="protein sequence ID" value="SKC50341.1"/>
    <property type="molecule type" value="Genomic_DNA"/>
</dbReference>
<dbReference type="SUPFAM" id="SSF47384">
    <property type="entry name" value="Homodimeric domain of signal transducing histidine kinase"/>
    <property type="match status" value="1"/>
</dbReference>
<evidence type="ECO:0000256" key="5">
    <source>
        <dbReference type="SAM" id="Coils"/>
    </source>
</evidence>
<feature type="domain" description="Histidine kinase" evidence="8">
    <location>
        <begin position="418"/>
        <end position="634"/>
    </location>
</feature>
<name>A0A1T5JFT8_9BACT</name>
<sequence length="647" mass="73837">MRLRSVTLTLFLLFPMVAQSQYQKADSLENIIKTTSDDSARVRALNQLVTILRERNNTKAFRYAQQAHELAIKINYQAGLGAAQENLGWIYYRLGNLSEAFQLSVDALQTSELQYDTAIMARSINSIAAIYFEQKLFTQANNYFRRAYDLNERIGDHATAARLQANIAYVHLRDNQFDSATFYAKRAYELSNKVGDKYTKSAVLRVLGDIDAYKKDFSSAMLKFSLALELARSDGKTYHESSVLRRIGNLYLERNEPDKALHFFFENVTLAKKYGYKDELESTYKLIANAFVKKKNHQKALEYQTAYQEIHDSLYNQKNSEYLALQQTRFDSEIKGTQIELLTKDAELKQKEINNQRVWIYFSFGCLTLVLFIVLVLIYNNQIKKRAHDKLAEKNREIAKQALQLSNMNDTKDKLFSIISHDLRGPLASLRGLMNLVVDAGISQEEFQYASNTLKQNLDSVQENLENLLYWAQSQLKGLQVNKESVSVKQIADDIIALYDETARSKDVTIINELESGQYILVDKNHLRMIFRNLLSNAIKFNSQRGLVTISQRIQDDTMEISVSDSGVGIRSADIVKLFNAETHFTKLGTNQEKGVGIGLLLIKEFIEHNEGTISVRSEEGKGTTFMFSLKLDKTFAKKEGALSSSF</sequence>
<evidence type="ECO:0000256" key="2">
    <source>
        <dbReference type="ARBA" id="ARBA00012438"/>
    </source>
</evidence>
<dbReference type="RefSeq" id="WP_079685634.1">
    <property type="nucleotide sequence ID" value="NZ_FUZU01000001.1"/>
</dbReference>
<evidence type="ECO:0000256" key="6">
    <source>
        <dbReference type="SAM" id="Phobius"/>
    </source>
</evidence>
<dbReference type="PROSITE" id="PS50005">
    <property type="entry name" value="TPR"/>
    <property type="match status" value="2"/>
</dbReference>
<dbReference type="Pfam" id="PF13424">
    <property type="entry name" value="TPR_12"/>
    <property type="match status" value="1"/>
</dbReference>
<dbReference type="Pfam" id="PF13374">
    <property type="entry name" value="TPR_10"/>
    <property type="match status" value="1"/>
</dbReference>
<reference evidence="9 10" key="1">
    <citation type="submission" date="2017-02" db="EMBL/GenBank/DDBJ databases">
        <authorList>
            <person name="Peterson S.W."/>
        </authorList>
    </citation>
    <scope>NUCLEOTIDE SEQUENCE [LARGE SCALE GENOMIC DNA]</scope>
    <source>
        <strain evidence="9 10">DSM 25262</strain>
    </source>
</reference>
<dbReference type="Gene3D" id="3.30.565.10">
    <property type="entry name" value="Histidine kinase-like ATPase, C-terminal domain"/>
    <property type="match status" value="1"/>
</dbReference>
<protein>
    <recommendedName>
        <fullName evidence="2">histidine kinase</fullName>
        <ecNumber evidence="2">2.7.13.3</ecNumber>
    </recommendedName>
</protein>
<dbReference type="InterPro" id="IPR036097">
    <property type="entry name" value="HisK_dim/P_sf"/>
</dbReference>
<keyword evidence="3" id="KW-0597">Phosphoprotein</keyword>
<evidence type="ECO:0000256" key="3">
    <source>
        <dbReference type="ARBA" id="ARBA00022553"/>
    </source>
</evidence>
<dbReference type="InterPro" id="IPR005467">
    <property type="entry name" value="His_kinase_dom"/>
</dbReference>
<dbReference type="GO" id="GO:0000155">
    <property type="term" value="F:phosphorelay sensor kinase activity"/>
    <property type="evidence" value="ECO:0007669"/>
    <property type="project" value="InterPro"/>
</dbReference>
<dbReference type="PROSITE" id="PS50109">
    <property type="entry name" value="HIS_KIN"/>
    <property type="match status" value="1"/>
</dbReference>
<dbReference type="PANTHER" id="PTHR43547:SF2">
    <property type="entry name" value="HYBRID SIGNAL TRANSDUCTION HISTIDINE KINASE C"/>
    <property type="match status" value="1"/>
</dbReference>
<dbReference type="SMART" id="SM00388">
    <property type="entry name" value="HisKA"/>
    <property type="match status" value="1"/>
</dbReference>
<dbReference type="CDD" id="cd00082">
    <property type="entry name" value="HisKA"/>
    <property type="match status" value="1"/>
</dbReference>
<feature type="transmembrane region" description="Helical" evidence="6">
    <location>
        <begin position="358"/>
        <end position="379"/>
    </location>
</feature>
<dbReference type="OrthoDB" id="9810447at2"/>
<evidence type="ECO:0000313" key="10">
    <source>
        <dbReference type="Proteomes" id="UP000190961"/>
    </source>
</evidence>
<organism evidence="9 10">
    <name type="scientific">Ohtaekwangia koreensis</name>
    <dbReference type="NCBI Taxonomy" id="688867"/>
    <lineage>
        <taxon>Bacteria</taxon>
        <taxon>Pseudomonadati</taxon>
        <taxon>Bacteroidota</taxon>
        <taxon>Cytophagia</taxon>
        <taxon>Cytophagales</taxon>
        <taxon>Fulvivirgaceae</taxon>
        <taxon>Ohtaekwangia</taxon>
    </lineage>
</organism>
<keyword evidence="9" id="KW-0418">Kinase</keyword>
<dbReference type="SMART" id="SM00387">
    <property type="entry name" value="HATPase_c"/>
    <property type="match status" value="1"/>
</dbReference>
<feature type="coiled-coil region" evidence="5">
    <location>
        <begin position="384"/>
        <end position="411"/>
    </location>
</feature>
<dbReference type="Gene3D" id="1.25.40.10">
    <property type="entry name" value="Tetratricopeptide repeat domain"/>
    <property type="match status" value="2"/>
</dbReference>
<evidence type="ECO:0000256" key="7">
    <source>
        <dbReference type="SAM" id="SignalP"/>
    </source>
</evidence>
<dbReference type="SUPFAM" id="SSF48452">
    <property type="entry name" value="TPR-like"/>
    <property type="match status" value="2"/>
</dbReference>
<accession>A0A1T5JFT8</accession>
<evidence type="ECO:0000256" key="1">
    <source>
        <dbReference type="ARBA" id="ARBA00000085"/>
    </source>
</evidence>
<keyword evidence="4" id="KW-0802">TPR repeat</keyword>
<dbReference type="InterPro" id="IPR019734">
    <property type="entry name" value="TPR_rpt"/>
</dbReference>
<feature type="repeat" description="TPR" evidence="4">
    <location>
        <begin position="121"/>
        <end position="154"/>
    </location>
</feature>
<dbReference type="InterPro" id="IPR011990">
    <property type="entry name" value="TPR-like_helical_dom_sf"/>
</dbReference>
<evidence type="ECO:0000259" key="8">
    <source>
        <dbReference type="PROSITE" id="PS50109"/>
    </source>
</evidence>
<keyword evidence="5" id="KW-0175">Coiled coil</keyword>
<dbReference type="InterPro" id="IPR003661">
    <property type="entry name" value="HisK_dim/P_dom"/>
</dbReference>
<dbReference type="InterPro" id="IPR036890">
    <property type="entry name" value="HATPase_C_sf"/>
</dbReference>
<evidence type="ECO:0000256" key="4">
    <source>
        <dbReference type="PROSITE-ProRule" id="PRU00339"/>
    </source>
</evidence>
<dbReference type="STRING" id="688867.SAMN05660236_1066"/>
<dbReference type="EC" id="2.7.13.3" evidence="2"/>
<dbReference type="InterPro" id="IPR003594">
    <property type="entry name" value="HATPase_dom"/>
</dbReference>
<keyword evidence="7" id="KW-0732">Signal</keyword>
<evidence type="ECO:0000313" key="9">
    <source>
        <dbReference type="EMBL" id="SKC50341.1"/>
    </source>
</evidence>